<proteinExistence type="predicted"/>
<accession>A0A6J5M5E0</accession>
<protein>
    <submittedName>
        <fullName evidence="1">Uncharacterized protein</fullName>
    </submittedName>
</protein>
<dbReference type="EMBL" id="LR796408">
    <property type="protein sequence ID" value="CAB4142205.1"/>
    <property type="molecule type" value="Genomic_DNA"/>
</dbReference>
<gene>
    <name evidence="1" type="ORF">UFOVP440_13</name>
</gene>
<organism evidence="1">
    <name type="scientific">uncultured Caudovirales phage</name>
    <dbReference type="NCBI Taxonomy" id="2100421"/>
    <lineage>
        <taxon>Viruses</taxon>
        <taxon>Duplodnaviria</taxon>
        <taxon>Heunggongvirae</taxon>
        <taxon>Uroviricota</taxon>
        <taxon>Caudoviricetes</taxon>
        <taxon>Peduoviridae</taxon>
        <taxon>Maltschvirus</taxon>
        <taxon>Maltschvirus maltsch</taxon>
    </lineage>
</organism>
<evidence type="ECO:0000313" key="1">
    <source>
        <dbReference type="EMBL" id="CAB4142205.1"/>
    </source>
</evidence>
<sequence>MAHYAFMNDDNIVTEVIVGVEENETIEGLEPEIWYGNFRGQLCKRTSYNDRIRFNYAGIGYTYDPIEDAFVPPMPNCGHEDLILNELKRWNCSNDEHKLS</sequence>
<reference evidence="1" key="1">
    <citation type="submission" date="2020-04" db="EMBL/GenBank/DDBJ databases">
        <authorList>
            <person name="Chiriac C."/>
            <person name="Salcher M."/>
            <person name="Ghai R."/>
            <person name="Kavagutti S V."/>
        </authorList>
    </citation>
    <scope>NUCLEOTIDE SEQUENCE</scope>
</reference>
<name>A0A6J5M5E0_9CAUD</name>